<feature type="compositionally biased region" description="Polar residues" evidence="1">
    <location>
        <begin position="70"/>
        <end position="80"/>
    </location>
</feature>
<evidence type="ECO:0000313" key="2">
    <source>
        <dbReference type="EMBL" id="CDF37311.1"/>
    </source>
</evidence>
<dbReference type="EMBL" id="HG001831">
    <property type="protein sequence ID" value="CDF37311.1"/>
    <property type="molecule type" value="Genomic_DNA"/>
</dbReference>
<keyword evidence="3" id="KW-1185">Reference proteome</keyword>
<dbReference type="Gramene" id="CDF37311">
    <property type="protein sequence ID" value="CDF37311"/>
    <property type="gene ID" value="CHC_T00005448001"/>
</dbReference>
<feature type="region of interest" description="Disordered" evidence="1">
    <location>
        <begin position="57"/>
        <end position="92"/>
    </location>
</feature>
<evidence type="ECO:0000256" key="1">
    <source>
        <dbReference type="SAM" id="MobiDB-lite"/>
    </source>
</evidence>
<dbReference type="Proteomes" id="UP000012073">
    <property type="component" value="Unassembled WGS sequence"/>
</dbReference>
<gene>
    <name evidence="2" type="ORF">CHC_T00005448001</name>
</gene>
<dbReference type="KEGG" id="ccp:CHC_T00005448001"/>
<evidence type="ECO:0000313" key="3">
    <source>
        <dbReference type="Proteomes" id="UP000012073"/>
    </source>
</evidence>
<dbReference type="RefSeq" id="XP_005717130.1">
    <property type="nucleotide sequence ID" value="XM_005717073.1"/>
</dbReference>
<dbReference type="AlphaFoldDB" id="R7QIK6"/>
<reference evidence="3" key="1">
    <citation type="journal article" date="2013" name="Proc. Natl. Acad. Sci. U.S.A.">
        <title>Genome structure and metabolic features in the red seaweed Chondrus crispus shed light on evolution of the Archaeplastida.</title>
        <authorList>
            <person name="Collen J."/>
            <person name="Porcel B."/>
            <person name="Carre W."/>
            <person name="Ball S.G."/>
            <person name="Chaparro C."/>
            <person name="Tonon T."/>
            <person name="Barbeyron T."/>
            <person name="Michel G."/>
            <person name="Noel B."/>
            <person name="Valentin K."/>
            <person name="Elias M."/>
            <person name="Artiguenave F."/>
            <person name="Arun A."/>
            <person name="Aury J.M."/>
            <person name="Barbosa-Neto J.F."/>
            <person name="Bothwell J.H."/>
            <person name="Bouget F.Y."/>
            <person name="Brillet L."/>
            <person name="Cabello-Hurtado F."/>
            <person name="Capella-Gutierrez S."/>
            <person name="Charrier B."/>
            <person name="Cladiere L."/>
            <person name="Cock J.M."/>
            <person name="Coelho S.M."/>
            <person name="Colleoni C."/>
            <person name="Czjzek M."/>
            <person name="Da Silva C."/>
            <person name="Delage L."/>
            <person name="Denoeud F."/>
            <person name="Deschamps P."/>
            <person name="Dittami S.M."/>
            <person name="Gabaldon T."/>
            <person name="Gachon C.M."/>
            <person name="Groisillier A."/>
            <person name="Herve C."/>
            <person name="Jabbari K."/>
            <person name="Katinka M."/>
            <person name="Kloareg B."/>
            <person name="Kowalczyk N."/>
            <person name="Labadie K."/>
            <person name="Leblanc C."/>
            <person name="Lopez P.J."/>
            <person name="McLachlan D.H."/>
            <person name="Meslet-Cladiere L."/>
            <person name="Moustafa A."/>
            <person name="Nehr Z."/>
            <person name="Nyvall Collen P."/>
            <person name="Panaud O."/>
            <person name="Partensky F."/>
            <person name="Poulain J."/>
            <person name="Rensing S.A."/>
            <person name="Rousvoal S."/>
            <person name="Samson G."/>
            <person name="Symeonidi A."/>
            <person name="Weissenbach J."/>
            <person name="Zambounis A."/>
            <person name="Wincker P."/>
            <person name="Boyen C."/>
        </authorList>
    </citation>
    <scope>NUCLEOTIDE SEQUENCE [LARGE SCALE GENOMIC DNA]</scope>
    <source>
        <strain evidence="3">cv. Stackhouse</strain>
    </source>
</reference>
<accession>R7QIK6</accession>
<dbReference type="GeneID" id="17324847"/>
<organism evidence="2 3">
    <name type="scientific">Chondrus crispus</name>
    <name type="common">Carrageen Irish moss</name>
    <name type="synonym">Polymorpha crispa</name>
    <dbReference type="NCBI Taxonomy" id="2769"/>
    <lineage>
        <taxon>Eukaryota</taxon>
        <taxon>Rhodophyta</taxon>
        <taxon>Florideophyceae</taxon>
        <taxon>Rhodymeniophycidae</taxon>
        <taxon>Gigartinales</taxon>
        <taxon>Gigartinaceae</taxon>
        <taxon>Chondrus</taxon>
    </lineage>
</organism>
<proteinExistence type="predicted"/>
<protein>
    <submittedName>
        <fullName evidence="2">Uncharacterized protein</fullName>
    </submittedName>
</protein>
<sequence>MGTDELPLLYGNLAPPSVASVLYMSVLELVNRHALEAAHVVLAHAWSAIASESAPQLRRTATSKAHKASNENAYDNQPVSPSHLLDAKNMRS</sequence>
<name>R7QIK6_CHOCR</name>